<sequence>MESFISLFTETACGGIHRSAFNRAIKACGKCISLTCSAKQIKPLKCGIQPE</sequence>
<evidence type="ECO:0000313" key="2">
    <source>
        <dbReference type="Proteomes" id="UP001497382"/>
    </source>
</evidence>
<organism evidence="1 2">
    <name type="scientific">Larinioides sclopetarius</name>
    <dbReference type="NCBI Taxonomy" id="280406"/>
    <lineage>
        <taxon>Eukaryota</taxon>
        <taxon>Metazoa</taxon>
        <taxon>Ecdysozoa</taxon>
        <taxon>Arthropoda</taxon>
        <taxon>Chelicerata</taxon>
        <taxon>Arachnida</taxon>
        <taxon>Araneae</taxon>
        <taxon>Araneomorphae</taxon>
        <taxon>Entelegynae</taxon>
        <taxon>Araneoidea</taxon>
        <taxon>Araneidae</taxon>
        <taxon>Larinioides</taxon>
    </lineage>
</organism>
<comment type="caution">
    <text evidence="1">The sequence shown here is derived from an EMBL/GenBank/DDBJ whole genome shotgun (WGS) entry which is preliminary data.</text>
</comment>
<evidence type="ECO:0000313" key="1">
    <source>
        <dbReference type="EMBL" id="CAL1285027.1"/>
    </source>
</evidence>
<dbReference type="Proteomes" id="UP001497382">
    <property type="component" value="Unassembled WGS sequence"/>
</dbReference>
<accession>A0AAV2AME7</accession>
<proteinExistence type="predicted"/>
<name>A0AAV2AME7_9ARAC</name>
<gene>
    <name evidence="1" type="ORF">LARSCL_LOCUS13478</name>
</gene>
<dbReference type="EMBL" id="CAXIEN010000187">
    <property type="protein sequence ID" value="CAL1285027.1"/>
    <property type="molecule type" value="Genomic_DNA"/>
</dbReference>
<keyword evidence="2" id="KW-1185">Reference proteome</keyword>
<reference evidence="1 2" key="1">
    <citation type="submission" date="2024-04" db="EMBL/GenBank/DDBJ databases">
        <authorList>
            <person name="Rising A."/>
            <person name="Reimegard J."/>
            <person name="Sonavane S."/>
            <person name="Akerstrom W."/>
            <person name="Nylinder S."/>
            <person name="Hedman E."/>
            <person name="Kallberg Y."/>
        </authorList>
    </citation>
    <scope>NUCLEOTIDE SEQUENCE [LARGE SCALE GENOMIC DNA]</scope>
</reference>
<dbReference type="AlphaFoldDB" id="A0AAV2AME7"/>
<protein>
    <submittedName>
        <fullName evidence="1">Uncharacterized protein</fullName>
    </submittedName>
</protein>